<keyword evidence="1" id="KW-0812">Transmembrane</keyword>
<protein>
    <submittedName>
        <fullName evidence="2">SIMPL domain-containing protein</fullName>
    </submittedName>
</protein>
<name>A0ABU3Q7W8_9SPHN</name>
<dbReference type="PANTHER" id="PTHR34387:SF2">
    <property type="entry name" value="SLR1258 PROTEIN"/>
    <property type="match status" value="1"/>
</dbReference>
<sequence length="236" mass="25803">MIRDRNLVLLVIGGAIAIAIVLGGYLLGDGLRRARMADRSVTVRGLAERDVNADLATWTIVYTEQGTELGTVQAAIDQKTRTVRAFFTRLGFNEQDVNTAGTGVSQYYDSNRGTNNVTVRQRLQLRTNDVGKARAAFARQFELIRNGVALEEGTAMIYSFTRLNDIKPAMIAEATRDARKGAEQFAKDSGTRVGGIKQATQGYFSVGARYGDEGSSGSDSPFQKVRVVTTIDFYLD</sequence>
<dbReference type="RefSeq" id="WP_315726481.1">
    <property type="nucleotide sequence ID" value="NZ_JAVUPU010000005.1"/>
</dbReference>
<keyword evidence="1" id="KW-0472">Membrane</keyword>
<dbReference type="EMBL" id="JAVUPU010000005">
    <property type="protein sequence ID" value="MDT9599496.1"/>
    <property type="molecule type" value="Genomic_DNA"/>
</dbReference>
<accession>A0ABU3Q7W8</accession>
<dbReference type="InterPro" id="IPR052022">
    <property type="entry name" value="26kDa_periplasmic_antigen"/>
</dbReference>
<evidence type="ECO:0000256" key="1">
    <source>
        <dbReference type="SAM" id="Phobius"/>
    </source>
</evidence>
<dbReference type="PANTHER" id="PTHR34387">
    <property type="entry name" value="SLR1258 PROTEIN"/>
    <property type="match status" value="1"/>
</dbReference>
<evidence type="ECO:0000313" key="2">
    <source>
        <dbReference type="EMBL" id="MDT9599496.1"/>
    </source>
</evidence>
<dbReference type="InterPro" id="IPR016907">
    <property type="entry name" value="UCP029033"/>
</dbReference>
<proteinExistence type="predicted"/>
<keyword evidence="1" id="KW-1133">Transmembrane helix</keyword>
<comment type="caution">
    <text evidence="2">The sequence shown here is derived from an EMBL/GenBank/DDBJ whole genome shotgun (WGS) entry which is preliminary data.</text>
</comment>
<dbReference type="Gene3D" id="3.30.110.170">
    <property type="entry name" value="Protein of unknown function (DUF541), domain 1"/>
    <property type="match status" value="1"/>
</dbReference>
<organism evidence="2 3">
    <name type="scientific">Sphingosinicella rhizophila</name>
    <dbReference type="NCBI Taxonomy" id="3050082"/>
    <lineage>
        <taxon>Bacteria</taxon>
        <taxon>Pseudomonadati</taxon>
        <taxon>Pseudomonadota</taxon>
        <taxon>Alphaproteobacteria</taxon>
        <taxon>Sphingomonadales</taxon>
        <taxon>Sphingosinicellaceae</taxon>
        <taxon>Sphingosinicella</taxon>
    </lineage>
</organism>
<reference evidence="2 3" key="1">
    <citation type="submission" date="2023-05" db="EMBL/GenBank/DDBJ databases">
        <authorList>
            <person name="Guo Y."/>
        </authorList>
    </citation>
    <scope>NUCLEOTIDE SEQUENCE [LARGE SCALE GENOMIC DNA]</scope>
    <source>
        <strain evidence="2 3">GR2756</strain>
    </source>
</reference>
<gene>
    <name evidence="2" type="ORF">RQX22_11095</name>
</gene>
<dbReference type="InterPro" id="IPR007497">
    <property type="entry name" value="SIMPL/DUF541"/>
</dbReference>
<dbReference type="Pfam" id="PF04402">
    <property type="entry name" value="SIMPL"/>
    <property type="match status" value="1"/>
</dbReference>
<keyword evidence="3" id="KW-1185">Reference proteome</keyword>
<dbReference type="Gene3D" id="3.30.70.2970">
    <property type="entry name" value="Protein of unknown function (DUF541), domain 2"/>
    <property type="match status" value="1"/>
</dbReference>
<dbReference type="Proteomes" id="UP001259572">
    <property type="component" value="Unassembled WGS sequence"/>
</dbReference>
<feature type="transmembrane region" description="Helical" evidence="1">
    <location>
        <begin position="6"/>
        <end position="27"/>
    </location>
</feature>
<evidence type="ECO:0000313" key="3">
    <source>
        <dbReference type="Proteomes" id="UP001259572"/>
    </source>
</evidence>
<dbReference type="PIRSF" id="PIRSF029033">
    <property type="entry name" value="UCP029033"/>
    <property type="match status" value="1"/>
</dbReference>